<dbReference type="PROSITE" id="PS00012">
    <property type="entry name" value="PHOSPHOPANTETHEINE"/>
    <property type="match status" value="1"/>
</dbReference>
<sequence length="94" mass="10034">MNDRKNAAADGPVTFDELADLMKNRAGLAVDPAQLAADPATTFEEFNLDSLGLLGIVAELEKRYDRRIGDDAETCKTPHAFLATVNSQLNAAAA</sequence>
<dbReference type="RefSeq" id="WP_202233834.1">
    <property type="nucleotide sequence ID" value="NZ_AP018365.1"/>
</dbReference>
<reference evidence="4 5" key="3">
    <citation type="journal article" date="2011" name="Nat. Chem. Biol.">
        <title>Reveromycin A biosynthesis uses RevG and RevJ for stereospecific spiroacetal formation.</title>
        <authorList>
            <person name="Takahashi S."/>
            <person name="Toyoda A."/>
            <person name="Sekiyama Y."/>
            <person name="Takagi H."/>
            <person name="Nogawa T."/>
            <person name="Uramoto M."/>
            <person name="Suzuki R."/>
            <person name="Koshino H."/>
            <person name="Kumano T."/>
            <person name="Panthee S."/>
            <person name="Dairi T."/>
            <person name="Ishikawa J."/>
            <person name="Ikeda H."/>
            <person name="Sakaki Y."/>
            <person name="Osada H."/>
        </authorList>
    </citation>
    <scope>NUCLEOTIDE SEQUENCE [LARGE SCALE GENOMIC DNA]</scope>
    <source>
        <strain evidence="4 5">SN-593</strain>
    </source>
</reference>
<feature type="domain" description="Carrier" evidence="3">
    <location>
        <begin position="12"/>
        <end position="93"/>
    </location>
</feature>
<gene>
    <name evidence="4" type="ORF">RVR_3352</name>
</gene>
<keyword evidence="2" id="KW-0597">Phosphoprotein</keyword>
<dbReference type="Proteomes" id="UP000595703">
    <property type="component" value="Chromosome"/>
</dbReference>
<dbReference type="InterPro" id="IPR036736">
    <property type="entry name" value="ACP-like_sf"/>
</dbReference>
<proteinExistence type="predicted"/>
<protein>
    <submittedName>
        <fullName evidence="4">Putative acyl carrier protein</fullName>
    </submittedName>
</protein>
<evidence type="ECO:0000313" key="5">
    <source>
        <dbReference type="Proteomes" id="UP000595703"/>
    </source>
</evidence>
<dbReference type="Gene3D" id="1.10.1200.10">
    <property type="entry name" value="ACP-like"/>
    <property type="match status" value="1"/>
</dbReference>
<dbReference type="KEGG" id="arev:RVR_3352"/>
<accession>A0A7U3VNF2</accession>
<dbReference type="InterPro" id="IPR006162">
    <property type="entry name" value="Ppantetheine_attach_site"/>
</dbReference>
<reference evidence="4 5" key="2">
    <citation type="journal article" date="2011" name="J. Antibiot.">
        <title>Furaquinocins I and J: novel polyketide isoprenoid hybrid compounds from Streptomyces reveromyceticus SN-593.</title>
        <authorList>
            <person name="Panthee S."/>
            <person name="Takahashi S."/>
            <person name="Takagi H."/>
            <person name="Nogawa T."/>
            <person name="Oowada E."/>
            <person name="Uramoto M."/>
            <person name="Osada H."/>
        </authorList>
    </citation>
    <scope>NUCLEOTIDE SEQUENCE [LARGE SCALE GENOMIC DNA]</scope>
    <source>
        <strain evidence="4 5">SN-593</strain>
    </source>
</reference>
<reference evidence="4 5" key="1">
    <citation type="journal article" date="2010" name="J. Bacteriol.">
        <title>Biochemical characterization of a novel indole prenyltransferase from Streptomyces sp. SN-593.</title>
        <authorList>
            <person name="Takahashi S."/>
            <person name="Takagi H."/>
            <person name="Toyoda A."/>
            <person name="Uramoto M."/>
            <person name="Nogawa T."/>
            <person name="Ueki M."/>
            <person name="Sakaki Y."/>
            <person name="Osada H."/>
        </authorList>
    </citation>
    <scope>NUCLEOTIDE SEQUENCE [LARGE SCALE GENOMIC DNA]</scope>
    <source>
        <strain evidence="4 5">SN-593</strain>
    </source>
</reference>
<organism evidence="4 5">
    <name type="scientific">Actinacidiphila reveromycinica</name>
    <dbReference type="NCBI Taxonomy" id="659352"/>
    <lineage>
        <taxon>Bacteria</taxon>
        <taxon>Bacillati</taxon>
        <taxon>Actinomycetota</taxon>
        <taxon>Actinomycetes</taxon>
        <taxon>Kitasatosporales</taxon>
        <taxon>Streptomycetaceae</taxon>
        <taxon>Actinacidiphila</taxon>
    </lineage>
</organism>
<evidence type="ECO:0000313" key="4">
    <source>
        <dbReference type="EMBL" id="BBA97554.1"/>
    </source>
</evidence>
<dbReference type="SUPFAM" id="SSF47336">
    <property type="entry name" value="ACP-like"/>
    <property type="match status" value="1"/>
</dbReference>
<dbReference type="Pfam" id="PF00550">
    <property type="entry name" value="PP-binding"/>
    <property type="match status" value="1"/>
</dbReference>
<dbReference type="InterPro" id="IPR009081">
    <property type="entry name" value="PP-bd_ACP"/>
</dbReference>
<dbReference type="AlphaFoldDB" id="A0A7U3VNF2"/>
<keyword evidence="1" id="KW-0596">Phosphopantetheine</keyword>
<dbReference type="EMBL" id="AP018365">
    <property type="protein sequence ID" value="BBA97554.1"/>
    <property type="molecule type" value="Genomic_DNA"/>
</dbReference>
<reference evidence="4 5" key="4">
    <citation type="journal article" date="2020" name="Sci. Rep.">
        <title>beta-carboline chemical signals induce reveromycin production through a LuxR family regulator in Streptomyces sp. SN-593.</title>
        <authorList>
            <person name="Panthee S."/>
            <person name="Kito N."/>
            <person name="Hayashi T."/>
            <person name="Shimizu T."/>
            <person name="Ishikawa J."/>
            <person name="Hamamoto H."/>
            <person name="Osada H."/>
            <person name="Takahashi S."/>
        </authorList>
    </citation>
    <scope>NUCLEOTIDE SEQUENCE [LARGE SCALE GENOMIC DNA]</scope>
    <source>
        <strain evidence="4 5">SN-593</strain>
    </source>
</reference>
<evidence type="ECO:0000256" key="2">
    <source>
        <dbReference type="ARBA" id="ARBA00022553"/>
    </source>
</evidence>
<keyword evidence="5" id="KW-1185">Reference proteome</keyword>
<evidence type="ECO:0000256" key="1">
    <source>
        <dbReference type="ARBA" id="ARBA00022450"/>
    </source>
</evidence>
<evidence type="ECO:0000259" key="3">
    <source>
        <dbReference type="PROSITE" id="PS50075"/>
    </source>
</evidence>
<dbReference type="PROSITE" id="PS50075">
    <property type="entry name" value="CARRIER"/>
    <property type="match status" value="1"/>
</dbReference>
<name>A0A7U3VNF2_9ACTN</name>